<accession>A0A2S6NNC6</accession>
<sequence length="173" mass="17637">MYRAQCDTSAGSDAQAPGNGEPIVYSLTGRLSGTLTDTAGSTTTFTDATFHWRLVGNTASLQTVLGIAPGPAFEVPAVKDTIKIGGLSLSPTIPTVFAAATVPAPDPFGIAGFSDPTTSQGLAWQSPVLASYDGTGPVHWLPVTFDNAGPLPTSGGKLTITSASDLHFSVATR</sequence>
<reference evidence="1 2" key="1">
    <citation type="journal article" date="2018" name="Arch. Microbiol.">
        <title>New insights into the metabolic potential of the phototrophic purple bacterium Rhodopila globiformis DSM 161(T) from its draft genome sequence and evidence for a vanadium-dependent nitrogenase.</title>
        <authorList>
            <person name="Imhoff J.F."/>
            <person name="Rahn T."/>
            <person name="Kunzel S."/>
            <person name="Neulinger S.C."/>
        </authorList>
    </citation>
    <scope>NUCLEOTIDE SEQUENCE [LARGE SCALE GENOMIC DNA]</scope>
    <source>
        <strain evidence="1 2">DSM 161</strain>
    </source>
</reference>
<comment type="caution">
    <text evidence="1">The sequence shown here is derived from an EMBL/GenBank/DDBJ whole genome shotgun (WGS) entry which is preliminary data.</text>
</comment>
<dbReference type="AlphaFoldDB" id="A0A2S6NNC6"/>
<keyword evidence="2" id="KW-1185">Reference proteome</keyword>
<organism evidence="1 2">
    <name type="scientific">Rhodopila globiformis</name>
    <name type="common">Rhodopseudomonas globiformis</name>
    <dbReference type="NCBI Taxonomy" id="1071"/>
    <lineage>
        <taxon>Bacteria</taxon>
        <taxon>Pseudomonadati</taxon>
        <taxon>Pseudomonadota</taxon>
        <taxon>Alphaproteobacteria</taxon>
        <taxon>Acetobacterales</taxon>
        <taxon>Acetobacteraceae</taxon>
        <taxon>Rhodopila</taxon>
    </lineage>
</organism>
<evidence type="ECO:0000313" key="1">
    <source>
        <dbReference type="EMBL" id="PPQ38314.1"/>
    </source>
</evidence>
<protein>
    <submittedName>
        <fullName evidence="1">Uncharacterized protein</fullName>
    </submittedName>
</protein>
<evidence type="ECO:0000313" key="2">
    <source>
        <dbReference type="Proteomes" id="UP000239724"/>
    </source>
</evidence>
<dbReference type="RefSeq" id="WP_104517261.1">
    <property type="nucleotide sequence ID" value="NZ_NHRY01000041.1"/>
</dbReference>
<dbReference type="OrthoDB" id="9885655at2"/>
<proteinExistence type="predicted"/>
<gene>
    <name evidence="1" type="ORF">CCS01_02490</name>
</gene>
<dbReference type="Proteomes" id="UP000239724">
    <property type="component" value="Unassembled WGS sequence"/>
</dbReference>
<dbReference type="EMBL" id="NHRY01000041">
    <property type="protein sequence ID" value="PPQ38314.1"/>
    <property type="molecule type" value="Genomic_DNA"/>
</dbReference>
<name>A0A2S6NNC6_RHOGL</name>